<evidence type="ECO:0000259" key="2">
    <source>
        <dbReference type="Pfam" id="PF01370"/>
    </source>
</evidence>
<name>A0A2T6G6W4_9BACL</name>
<evidence type="ECO:0000313" key="3">
    <source>
        <dbReference type="EMBL" id="PUA39897.1"/>
    </source>
</evidence>
<dbReference type="Gene3D" id="3.40.50.720">
    <property type="entry name" value="NAD(P)-binding Rossmann-like Domain"/>
    <property type="match status" value="1"/>
</dbReference>
<sequence>MQVRDVIPISRVTAFITGATGFIGSVLCKKIVAENGIVYALVRENSINIDRLPVNKNLKVIYGDLDDFGYIREQLSQIETNIDVFYHLGWKGVGNKDRNDPVQSQNIESTIQSLLLAHSLGCSKWVGTGSQAEYGPINSKISEEHLTKPTTFYGASKLSACILSQVLGHQLNMSTVWARIFSTYGPGDNSGWMLIDLINTLLDKQKPKLTLGEQLWDYLYVDDAANALYKLGTAVNSQGVYNLGSGNATKLKKIIEITRDLIDPALPLGFGEIPYRIDQVMHLEADVSKLIRDTGWQAEIDLETGLRRTIDYIKNEKNKVKE</sequence>
<dbReference type="PANTHER" id="PTHR43000">
    <property type="entry name" value="DTDP-D-GLUCOSE 4,6-DEHYDRATASE-RELATED"/>
    <property type="match status" value="1"/>
</dbReference>
<dbReference type="Proteomes" id="UP000244184">
    <property type="component" value="Unassembled WGS sequence"/>
</dbReference>
<protein>
    <submittedName>
        <fullName evidence="3">NAD(P)-dependent oxidoreductase</fullName>
    </submittedName>
</protein>
<dbReference type="InterPro" id="IPR001509">
    <property type="entry name" value="Epimerase_deHydtase"/>
</dbReference>
<dbReference type="InterPro" id="IPR036291">
    <property type="entry name" value="NAD(P)-bd_dom_sf"/>
</dbReference>
<dbReference type="EMBL" id="PYHP01000019">
    <property type="protein sequence ID" value="PUA39897.1"/>
    <property type="molecule type" value="Genomic_DNA"/>
</dbReference>
<dbReference type="AlphaFoldDB" id="A0A2T6G6W4"/>
<comment type="similarity">
    <text evidence="1">Belongs to the NAD(P)-dependent epimerase/dehydratase family.</text>
</comment>
<evidence type="ECO:0000313" key="4">
    <source>
        <dbReference type="Proteomes" id="UP000244184"/>
    </source>
</evidence>
<evidence type="ECO:0000256" key="1">
    <source>
        <dbReference type="ARBA" id="ARBA00007637"/>
    </source>
</evidence>
<reference evidence="3 4" key="1">
    <citation type="submission" date="2018-03" db="EMBL/GenBank/DDBJ databases">
        <title>Genome sequence of Paenibacillus elgii strain AC13 an antimicrobial compound producing bacteria.</title>
        <authorList>
            <person name="Kurokawa A.S."/>
            <person name="Araujo J.F."/>
            <person name="Costa R.A."/>
            <person name="Ortega D.B."/>
            <person name="Pires A.S."/>
            <person name="Pappas G.J.Jr."/>
            <person name="Franco O.L."/>
            <person name="Barreto C."/>
            <person name="Magalhaes B.S."/>
            <person name="Kruger R.H."/>
        </authorList>
    </citation>
    <scope>NUCLEOTIDE SEQUENCE [LARGE SCALE GENOMIC DNA]</scope>
    <source>
        <strain evidence="3 4">AC13</strain>
    </source>
</reference>
<comment type="caution">
    <text evidence="3">The sequence shown here is derived from an EMBL/GenBank/DDBJ whole genome shotgun (WGS) entry which is preliminary data.</text>
</comment>
<organism evidence="3 4">
    <name type="scientific">Paenibacillus elgii</name>
    <dbReference type="NCBI Taxonomy" id="189691"/>
    <lineage>
        <taxon>Bacteria</taxon>
        <taxon>Bacillati</taxon>
        <taxon>Bacillota</taxon>
        <taxon>Bacilli</taxon>
        <taxon>Bacillales</taxon>
        <taxon>Paenibacillaceae</taxon>
        <taxon>Paenibacillus</taxon>
    </lineage>
</organism>
<proteinExistence type="inferred from homology"/>
<accession>A0A2T6G6W4</accession>
<dbReference type="SUPFAM" id="SSF51735">
    <property type="entry name" value="NAD(P)-binding Rossmann-fold domains"/>
    <property type="match status" value="1"/>
</dbReference>
<gene>
    <name evidence="3" type="ORF">C8Z91_07485</name>
</gene>
<feature type="domain" description="NAD-dependent epimerase/dehydratase" evidence="2">
    <location>
        <begin position="15"/>
        <end position="244"/>
    </location>
</feature>
<dbReference type="Pfam" id="PF01370">
    <property type="entry name" value="Epimerase"/>
    <property type="match status" value="1"/>
</dbReference>